<proteinExistence type="predicted"/>
<protein>
    <recommendedName>
        <fullName evidence="1">Kinesin-like protein KIF26A/B helical domain-containing protein</fullName>
    </recommendedName>
</protein>
<dbReference type="RefSeq" id="XP_012797885.1">
    <property type="nucleotide sequence ID" value="XM_012942431.1"/>
</dbReference>
<dbReference type="AlphaFoldDB" id="A0A094ZY75"/>
<dbReference type="Proteomes" id="UP000471633">
    <property type="component" value="Unassembled WGS sequence"/>
</dbReference>
<reference evidence="2" key="2">
    <citation type="journal article" date="2019" name="Gigascience">
        <title>High-quality Schistosoma haematobium genome achieved by single-molecule and long-range sequencing.</title>
        <authorList>
            <person name="Stroehlein A.J."/>
            <person name="Korhonen P.K."/>
            <person name="Chong T.M."/>
            <person name="Lim Y.L."/>
            <person name="Chan K.G."/>
            <person name="Webster B."/>
            <person name="Rollinson D."/>
            <person name="Brindley P.J."/>
            <person name="Gasser R.B."/>
            <person name="Young N.D."/>
        </authorList>
    </citation>
    <scope>NUCLEOTIDE SEQUENCE</scope>
</reference>
<name>A0A094ZY75_SCHHA</name>
<evidence type="ECO:0000313" key="2">
    <source>
        <dbReference type="EMBL" id="KAH9596067.1"/>
    </source>
</evidence>
<dbReference type="CTD" id="24593883"/>
<dbReference type="EMBL" id="KL250973">
    <property type="protein sequence ID" value="KGB38124.1"/>
    <property type="molecule type" value="Genomic_DNA"/>
</dbReference>
<organism evidence="3">
    <name type="scientific">Schistosoma haematobium</name>
    <name type="common">Blood fluke</name>
    <dbReference type="NCBI Taxonomy" id="6185"/>
    <lineage>
        <taxon>Eukaryota</taxon>
        <taxon>Metazoa</taxon>
        <taxon>Spiralia</taxon>
        <taxon>Lophotrochozoa</taxon>
        <taxon>Platyhelminthes</taxon>
        <taxon>Trematoda</taxon>
        <taxon>Digenea</taxon>
        <taxon>Strigeidida</taxon>
        <taxon>Schistosomatoidea</taxon>
        <taxon>Schistosomatidae</taxon>
        <taxon>Schistosoma</taxon>
    </lineage>
</organism>
<evidence type="ECO:0000313" key="4">
    <source>
        <dbReference type="Proteomes" id="UP000471633"/>
    </source>
</evidence>
<reference evidence="2" key="4">
    <citation type="journal article" date="2022" name="PLoS Pathog.">
        <title>Chromosome-level genome of Schistosoma haematobium underpins genome-wide explorations of molecular variation.</title>
        <authorList>
            <person name="Stroehlein A.J."/>
            <person name="Korhonen P.K."/>
            <person name="Lee V.V."/>
            <person name="Ralph S.A."/>
            <person name="Mentink-Kane M."/>
            <person name="You H."/>
            <person name="McManus D.P."/>
            <person name="Tchuente L.T."/>
            <person name="Stothard J.R."/>
            <person name="Kaur P."/>
            <person name="Dudchenko O."/>
            <person name="Aiden E.L."/>
            <person name="Yang B."/>
            <person name="Yang H."/>
            <person name="Emery A.M."/>
            <person name="Webster B.L."/>
            <person name="Brindley P.J."/>
            <person name="Rollinson D."/>
            <person name="Chang B.C.H."/>
            <person name="Gasser R.B."/>
            <person name="Young N.D."/>
        </authorList>
    </citation>
    <scope>NUCLEOTIDE SEQUENCE</scope>
</reference>
<accession>A0A094ZY75</accession>
<dbReference type="EMBL" id="AMPZ03000001">
    <property type="protein sequence ID" value="KAH9596067.1"/>
    <property type="molecule type" value="Genomic_DNA"/>
</dbReference>
<gene>
    <name evidence="2" type="ORF">MS3_00001883</name>
    <name evidence="3" type="ORF">MS3_06494</name>
</gene>
<keyword evidence="4" id="KW-1185">Reference proteome</keyword>
<sequence length="245" mass="27516">MSSINQNHQSVDLNQLQTDIDLHEKQILQNSKLSINNNNIHSNHYLNKPDHISITNKRFNCKNTTMSVLQSILHAGSIDSIPMLVTRCNACLLCLKDLIRQAYDLIIPGSPYYSVILMKTPLSPAITAQILESLKLPDHPLVKVANDRCASCATRFIQLKIDALSYVRRSVLSVTTGKLTKVSPTLMRLNGDRMNLLPNENSYRQSSESDNVKADWISLPCLSASKMTVYVSRDSSMELNSTHYQ</sequence>
<dbReference type="GeneID" id="24593883"/>
<evidence type="ECO:0000259" key="1">
    <source>
        <dbReference type="Pfam" id="PF23081"/>
    </source>
</evidence>
<reference evidence="2" key="3">
    <citation type="submission" date="2021-06" db="EMBL/GenBank/DDBJ databases">
        <title>Chromosome-level genome assembly for S. haematobium.</title>
        <authorList>
            <person name="Stroehlein A.J."/>
        </authorList>
    </citation>
    <scope>NUCLEOTIDE SEQUENCE</scope>
</reference>
<dbReference type="KEGG" id="shx:MS3_00001883"/>
<evidence type="ECO:0000313" key="3">
    <source>
        <dbReference type="EMBL" id="KGB38124.1"/>
    </source>
</evidence>
<feature type="domain" description="Kinesin-like protein KIF26A/B helical" evidence="1">
    <location>
        <begin position="87"/>
        <end position="169"/>
    </location>
</feature>
<dbReference type="InterPro" id="IPR057090">
    <property type="entry name" value="HTH_KIF26A_B_1st"/>
</dbReference>
<dbReference type="Pfam" id="PF23081">
    <property type="entry name" value="HTH_KIF26A_B_1st"/>
    <property type="match status" value="1"/>
</dbReference>
<reference evidence="3" key="1">
    <citation type="journal article" date="2012" name="Nat. Genet.">
        <title>Whole-genome sequence of Schistosoma haematobium.</title>
        <authorList>
            <person name="Young N.D."/>
            <person name="Jex A.R."/>
            <person name="Li B."/>
            <person name="Liu S."/>
            <person name="Yang L."/>
            <person name="Xiong Z."/>
            <person name="Li Y."/>
            <person name="Cantacessi C."/>
            <person name="Hall R.S."/>
            <person name="Xu X."/>
            <person name="Chen F."/>
            <person name="Wu X."/>
            <person name="Zerlotini A."/>
            <person name="Oliveira G."/>
            <person name="Hofmann A."/>
            <person name="Zhang G."/>
            <person name="Fang X."/>
            <person name="Kang Y."/>
            <person name="Campbell B.E."/>
            <person name="Loukas A."/>
            <person name="Ranganathan S."/>
            <person name="Rollinson D."/>
            <person name="Rinaldi G."/>
            <person name="Brindley P.J."/>
            <person name="Yang H."/>
            <person name="Wang J."/>
            <person name="Wang J."/>
            <person name="Gasser R.B."/>
        </authorList>
    </citation>
    <scope>NUCLEOTIDE SEQUENCE [LARGE SCALE GENOMIC DNA]</scope>
</reference>